<keyword evidence="9" id="KW-0812">Transmembrane</keyword>
<proteinExistence type="predicted"/>
<dbReference type="Proteomes" id="UP000244867">
    <property type="component" value="Unassembled WGS sequence"/>
</dbReference>
<dbReference type="Pfam" id="PF00069">
    <property type="entry name" value="Pkinase"/>
    <property type="match status" value="1"/>
</dbReference>
<evidence type="ECO:0000256" key="6">
    <source>
        <dbReference type="ARBA" id="ARBA00022840"/>
    </source>
</evidence>
<feature type="transmembrane region" description="Helical" evidence="9">
    <location>
        <begin position="297"/>
        <end position="316"/>
    </location>
</feature>
<keyword evidence="4 7" id="KW-0547">Nucleotide-binding</keyword>
<dbReference type="SMART" id="SM00220">
    <property type="entry name" value="S_TKc"/>
    <property type="match status" value="1"/>
</dbReference>
<evidence type="ECO:0000313" key="12">
    <source>
        <dbReference type="Proteomes" id="UP000244867"/>
    </source>
</evidence>
<keyword evidence="5" id="KW-0418">Kinase</keyword>
<evidence type="ECO:0000256" key="7">
    <source>
        <dbReference type="PROSITE-ProRule" id="PRU10141"/>
    </source>
</evidence>
<accession>A0A2R7YYG6</accession>
<dbReference type="SUPFAM" id="SSF56112">
    <property type="entry name" value="Protein kinase-like (PK-like)"/>
    <property type="match status" value="1"/>
</dbReference>
<dbReference type="EC" id="2.7.11.1" evidence="1"/>
<sequence length="451" mass="47453">MTERIGPYLVDRRLGVGGMGVVYAAHDEALQRPVALKVISPQLADDEEFRTRFVREARAMASLDSPHVVRVYAHGETDGQLWIATQLVPDGDLGTMLRRSGAPAPSQAVDLIAQVASGLADAHAAGLVHRDIKPANVLLKRTASTASGFTAYLADFGIARRAGGDHTGLTQGVVGTPSYMAPELHTGGEAGIASDIYSLGCLLWSTLVGHAPFSGTSDYQVVSAHLEQPVPQLDGDSLEVREINRVLRTAMAKDPGARHRDAAALRDDLRTVQRMVDEAPTAVRAAAAPAPARRSRLPILAAAGVVVLALLGWVVWRVLSPGPEAERVTSPPEVSESTSTSEPTTDPTSDPTSDPPSTPPSTPSSTPSGDVTKEQRATALASFEEALLTQPAVTPESAACVARSVVDEVGLPAMIEQGFFDADFAYVDQDLADKPEMKAALTTAALSCVIP</sequence>
<dbReference type="PROSITE" id="PS00108">
    <property type="entry name" value="PROTEIN_KINASE_ST"/>
    <property type="match status" value="1"/>
</dbReference>
<feature type="compositionally biased region" description="Low complexity" evidence="8">
    <location>
        <begin position="329"/>
        <end position="352"/>
    </location>
</feature>
<organism evidence="11 12">
    <name type="scientific">Nocardioides currus</name>
    <dbReference type="NCBI Taxonomy" id="2133958"/>
    <lineage>
        <taxon>Bacteria</taxon>
        <taxon>Bacillati</taxon>
        <taxon>Actinomycetota</taxon>
        <taxon>Actinomycetes</taxon>
        <taxon>Propionibacteriales</taxon>
        <taxon>Nocardioidaceae</taxon>
        <taxon>Nocardioides</taxon>
    </lineage>
</organism>
<name>A0A2R7YYG6_9ACTN</name>
<dbReference type="RefSeq" id="WP_108344332.1">
    <property type="nucleotide sequence ID" value="NZ_PYXZ01000003.1"/>
</dbReference>
<dbReference type="PROSITE" id="PS50011">
    <property type="entry name" value="PROTEIN_KINASE_DOM"/>
    <property type="match status" value="1"/>
</dbReference>
<protein>
    <recommendedName>
        <fullName evidence="1">non-specific serine/threonine protein kinase</fullName>
        <ecNumber evidence="1">2.7.11.1</ecNumber>
    </recommendedName>
</protein>
<feature type="compositionally biased region" description="Pro residues" evidence="8">
    <location>
        <begin position="353"/>
        <end position="362"/>
    </location>
</feature>
<evidence type="ECO:0000256" key="9">
    <source>
        <dbReference type="SAM" id="Phobius"/>
    </source>
</evidence>
<evidence type="ECO:0000259" key="10">
    <source>
        <dbReference type="PROSITE" id="PS50011"/>
    </source>
</evidence>
<dbReference type="InterPro" id="IPR011009">
    <property type="entry name" value="Kinase-like_dom_sf"/>
</dbReference>
<keyword evidence="9" id="KW-0472">Membrane</keyword>
<dbReference type="CDD" id="cd14014">
    <property type="entry name" value="STKc_PknB_like"/>
    <property type="match status" value="1"/>
</dbReference>
<dbReference type="Gene3D" id="1.10.510.10">
    <property type="entry name" value="Transferase(Phosphotransferase) domain 1"/>
    <property type="match status" value="1"/>
</dbReference>
<feature type="binding site" evidence="7">
    <location>
        <position position="37"/>
    </location>
    <ligand>
        <name>ATP</name>
        <dbReference type="ChEBI" id="CHEBI:30616"/>
    </ligand>
</feature>
<evidence type="ECO:0000256" key="3">
    <source>
        <dbReference type="ARBA" id="ARBA00022679"/>
    </source>
</evidence>
<dbReference type="GO" id="GO:0004674">
    <property type="term" value="F:protein serine/threonine kinase activity"/>
    <property type="evidence" value="ECO:0007669"/>
    <property type="project" value="UniProtKB-KW"/>
</dbReference>
<dbReference type="InterPro" id="IPR017441">
    <property type="entry name" value="Protein_kinase_ATP_BS"/>
</dbReference>
<dbReference type="OrthoDB" id="9762169at2"/>
<feature type="region of interest" description="Disordered" evidence="8">
    <location>
        <begin position="323"/>
        <end position="375"/>
    </location>
</feature>
<dbReference type="EMBL" id="PYXZ01000003">
    <property type="protein sequence ID" value="PUA81391.1"/>
    <property type="molecule type" value="Genomic_DNA"/>
</dbReference>
<evidence type="ECO:0000256" key="5">
    <source>
        <dbReference type="ARBA" id="ARBA00022777"/>
    </source>
</evidence>
<keyword evidence="9" id="KW-1133">Transmembrane helix</keyword>
<keyword evidence="6 7" id="KW-0067">ATP-binding</keyword>
<keyword evidence="3" id="KW-0808">Transferase</keyword>
<dbReference type="InterPro" id="IPR000719">
    <property type="entry name" value="Prot_kinase_dom"/>
</dbReference>
<reference evidence="11 12" key="1">
    <citation type="submission" date="2018-03" db="EMBL/GenBank/DDBJ databases">
        <authorList>
            <person name="Keele B.F."/>
        </authorList>
    </citation>
    <scope>NUCLEOTIDE SEQUENCE [LARGE SCALE GENOMIC DNA]</scope>
    <source>
        <strain evidence="11 12">IB-3</strain>
    </source>
</reference>
<evidence type="ECO:0000256" key="1">
    <source>
        <dbReference type="ARBA" id="ARBA00012513"/>
    </source>
</evidence>
<dbReference type="PANTHER" id="PTHR43289">
    <property type="entry name" value="MITOGEN-ACTIVATED PROTEIN KINASE KINASE KINASE 20-RELATED"/>
    <property type="match status" value="1"/>
</dbReference>
<dbReference type="AlphaFoldDB" id="A0A2R7YYG6"/>
<dbReference type="PROSITE" id="PS00107">
    <property type="entry name" value="PROTEIN_KINASE_ATP"/>
    <property type="match status" value="1"/>
</dbReference>
<keyword evidence="12" id="KW-1185">Reference proteome</keyword>
<evidence type="ECO:0000313" key="11">
    <source>
        <dbReference type="EMBL" id="PUA81391.1"/>
    </source>
</evidence>
<dbReference type="PANTHER" id="PTHR43289:SF6">
    <property type="entry name" value="SERINE_THREONINE-PROTEIN KINASE NEKL-3"/>
    <property type="match status" value="1"/>
</dbReference>
<evidence type="ECO:0000256" key="4">
    <source>
        <dbReference type="ARBA" id="ARBA00022741"/>
    </source>
</evidence>
<dbReference type="InterPro" id="IPR008271">
    <property type="entry name" value="Ser/Thr_kinase_AS"/>
</dbReference>
<gene>
    <name evidence="11" type="ORF">C7S10_10290</name>
</gene>
<evidence type="ECO:0000256" key="8">
    <source>
        <dbReference type="SAM" id="MobiDB-lite"/>
    </source>
</evidence>
<keyword evidence="2" id="KW-0723">Serine/threonine-protein kinase</keyword>
<comment type="caution">
    <text evidence="11">The sequence shown here is derived from an EMBL/GenBank/DDBJ whole genome shotgun (WGS) entry which is preliminary data.</text>
</comment>
<dbReference type="Gene3D" id="3.30.200.20">
    <property type="entry name" value="Phosphorylase Kinase, domain 1"/>
    <property type="match status" value="1"/>
</dbReference>
<evidence type="ECO:0000256" key="2">
    <source>
        <dbReference type="ARBA" id="ARBA00022527"/>
    </source>
</evidence>
<feature type="domain" description="Protein kinase" evidence="10">
    <location>
        <begin position="8"/>
        <end position="270"/>
    </location>
</feature>
<dbReference type="GO" id="GO:0005524">
    <property type="term" value="F:ATP binding"/>
    <property type="evidence" value="ECO:0007669"/>
    <property type="project" value="UniProtKB-UniRule"/>
</dbReference>